<dbReference type="AlphaFoldDB" id="A0A4R6WJX8"/>
<proteinExistence type="predicted"/>
<keyword evidence="2" id="KW-1185">Reference proteome</keyword>
<evidence type="ECO:0000313" key="2">
    <source>
        <dbReference type="Proteomes" id="UP000295292"/>
    </source>
</evidence>
<comment type="caution">
    <text evidence="1">The sequence shown here is derived from an EMBL/GenBank/DDBJ whole genome shotgun (WGS) entry which is preliminary data.</text>
</comment>
<dbReference type="OrthoDB" id="1432119at2"/>
<name>A0A4R6WJX8_9SPHI</name>
<evidence type="ECO:0000313" key="1">
    <source>
        <dbReference type="EMBL" id="TDQ75927.1"/>
    </source>
</evidence>
<accession>A0A4R6WJX8</accession>
<reference evidence="1 2" key="1">
    <citation type="submission" date="2019-03" db="EMBL/GenBank/DDBJ databases">
        <title>Genomic Encyclopedia of Archaeal and Bacterial Type Strains, Phase II (KMG-II): from individual species to whole genera.</title>
        <authorList>
            <person name="Goeker M."/>
        </authorList>
    </citation>
    <scope>NUCLEOTIDE SEQUENCE [LARGE SCALE GENOMIC DNA]</scope>
    <source>
        <strain evidence="1 2">DSM 28353</strain>
    </source>
</reference>
<organism evidence="1 2">
    <name type="scientific">Sphingobacterium yanglingense</name>
    <dbReference type="NCBI Taxonomy" id="1437280"/>
    <lineage>
        <taxon>Bacteria</taxon>
        <taxon>Pseudomonadati</taxon>
        <taxon>Bacteroidota</taxon>
        <taxon>Sphingobacteriia</taxon>
        <taxon>Sphingobacteriales</taxon>
        <taxon>Sphingobacteriaceae</taxon>
        <taxon>Sphingobacterium</taxon>
    </lineage>
</organism>
<dbReference type="Proteomes" id="UP000295292">
    <property type="component" value="Unassembled WGS sequence"/>
</dbReference>
<sequence>MSLHKDPELKSAVLNLSQKEKDKLLIRLIGKDKMLLKQLHYQLLENEYDLEHRIETLKAKLENLLHDTAHKVSNTPIFSNYKTINNLLRQASGLINEHEKVTKDKFSTAECRLYILVQPYKMYPRLYETSHLQVSEKLHKYINARIKTTLNNVATLHEDLQFDLQENLSIVEEIKERLDLVKS</sequence>
<dbReference type="EMBL" id="SNYV01000016">
    <property type="protein sequence ID" value="TDQ75927.1"/>
    <property type="molecule type" value="Genomic_DNA"/>
</dbReference>
<dbReference type="RefSeq" id="WP_133585810.1">
    <property type="nucleotide sequence ID" value="NZ_SNYV01000016.1"/>
</dbReference>
<protein>
    <submittedName>
        <fullName evidence="1">Uncharacterized protein</fullName>
    </submittedName>
</protein>
<gene>
    <name evidence="1" type="ORF">CLV99_3622</name>
</gene>